<comment type="similarity">
    <text evidence="1">Belongs to the Ole e I family.</text>
</comment>
<evidence type="ECO:0000313" key="5">
    <source>
        <dbReference type="Proteomes" id="UP001141552"/>
    </source>
</evidence>
<dbReference type="InterPro" id="IPR006041">
    <property type="entry name" value="Pollen_Ole_e1_allergen"/>
</dbReference>
<evidence type="ECO:0000313" key="4">
    <source>
        <dbReference type="EMBL" id="KAJ4823161.1"/>
    </source>
</evidence>
<accession>A0A9Q0F3X6</accession>
<proteinExistence type="inferred from homology"/>
<feature type="signal peptide" evidence="3">
    <location>
        <begin position="1"/>
        <end position="27"/>
    </location>
</feature>
<keyword evidence="3" id="KW-0732">Signal</keyword>
<dbReference type="OrthoDB" id="1888725at2759"/>
<feature type="chain" id="PRO_5040165045" evidence="3">
    <location>
        <begin position="28"/>
        <end position="136"/>
    </location>
</feature>
<reference evidence="4" key="1">
    <citation type="submission" date="2022-02" db="EMBL/GenBank/DDBJ databases">
        <authorList>
            <person name="Henning P.M."/>
            <person name="McCubbin A.G."/>
            <person name="Shore J.S."/>
        </authorList>
    </citation>
    <scope>NUCLEOTIDE SEQUENCE</scope>
    <source>
        <strain evidence="4">F60SS</strain>
        <tissue evidence="4">Leaves</tissue>
    </source>
</reference>
<dbReference type="Pfam" id="PF01190">
    <property type="entry name" value="Pollen_Ole_e_1"/>
    <property type="match status" value="1"/>
</dbReference>
<evidence type="ECO:0000256" key="3">
    <source>
        <dbReference type="SAM" id="SignalP"/>
    </source>
</evidence>
<organism evidence="4 5">
    <name type="scientific">Turnera subulata</name>
    <dbReference type="NCBI Taxonomy" id="218843"/>
    <lineage>
        <taxon>Eukaryota</taxon>
        <taxon>Viridiplantae</taxon>
        <taxon>Streptophyta</taxon>
        <taxon>Embryophyta</taxon>
        <taxon>Tracheophyta</taxon>
        <taxon>Spermatophyta</taxon>
        <taxon>Magnoliopsida</taxon>
        <taxon>eudicotyledons</taxon>
        <taxon>Gunneridae</taxon>
        <taxon>Pentapetalae</taxon>
        <taxon>rosids</taxon>
        <taxon>fabids</taxon>
        <taxon>Malpighiales</taxon>
        <taxon>Passifloraceae</taxon>
        <taxon>Turnera</taxon>
    </lineage>
</organism>
<protein>
    <submittedName>
        <fullName evidence="4">Uncharacterized protein</fullName>
    </submittedName>
</protein>
<dbReference type="Proteomes" id="UP001141552">
    <property type="component" value="Unassembled WGS sequence"/>
</dbReference>
<reference evidence="4" key="2">
    <citation type="journal article" date="2023" name="Plants (Basel)">
        <title>Annotation of the Turnera subulata (Passifloraceae) Draft Genome Reveals the S-Locus Evolved after the Divergence of Turneroideae from Passifloroideae in a Stepwise Manner.</title>
        <authorList>
            <person name="Henning P.M."/>
            <person name="Roalson E.H."/>
            <person name="Mir W."/>
            <person name="McCubbin A.G."/>
            <person name="Shore J.S."/>
        </authorList>
    </citation>
    <scope>NUCLEOTIDE SEQUENCE</scope>
    <source>
        <strain evidence="4">F60SS</strain>
    </source>
</reference>
<comment type="caution">
    <text evidence="4">The sequence shown here is derived from an EMBL/GenBank/DDBJ whole genome shotgun (WGS) entry which is preliminary data.</text>
</comment>
<name>A0A9Q0F3X6_9ROSI</name>
<evidence type="ECO:0000256" key="1">
    <source>
        <dbReference type="ARBA" id="ARBA00010049"/>
    </source>
</evidence>
<keyword evidence="2" id="KW-1015">Disulfide bond</keyword>
<sequence>MANSSKNIITFLLSALSVLSSLGVANAKEIAVEGKKKTWSHDAVTDDKGMYHIKVTGNHDEDICEVMLVESNDPDCNEVNKDQYLKKTARVEISSDDGEVEKVREVSPLGFMIKEPMAQCVDVMRDMGIAADGSIA</sequence>
<evidence type="ECO:0000256" key="2">
    <source>
        <dbReference type="ARBA" id="ARBA00023157"/>
    </source>
</evidence>
<gene>
    <name evidence="4" type="ORF">Tsubulata_019211</name>
</gene>
<keyword evidence="5" id="KW-1185">Reference proteome</keyword>
<dbReference type="PANTHER" id="PTHR31614:SF2">
    <property type="entry name" value="F28N24.16 PROTEIN"/>
    <property type="match status" value="1"/>
</dbReference>
<dbReference type="EMBL" id="JAKUCV010007507">
    <property type="protein sequence ID" value="KAJ4823161.1"/>
    <property type="molecule type" value="Genomic_DNA"/>
</dbReference>
<dbReference type="AlphaFoldDB" id="A0A9Q0F3X6"/>
<dbReference type="PANTHER" id="PTHR31614">
    <property type="entry name" value="PROTEIN DOWNSTREAM OF FLC-RELATED"/>
    <property type="match status" value="1"/>
</dbReference>